<keyword evidence="1" id="KW-0479">Metal-binding</keyword>
<protein>
    <recommendedName>
        <fullName evidence="3">CCHC-type domain-containing protein</fullName>
    </recommendedName>
</protein>
<dbReference type="SUPFAM" id="SSF57756">
    <property type="entry name" value="Retrovirus zinc finger-like domains"/>
    <property type="match status" value="1"/>
</dbReference>
<dbReference type="Gene3D" id="4.10.60.10">
    <property type="entry name" value="Zinc finger, CCHC-type"/>
    <property type="match status" value="1"/>
</dbReference>
<dbReference type="InterPro" id="IPR001878">
    <property type="entry name" value="Znf_CCHC"/>
</dbReference>
<gene>
    <name evidence="4" type="ORF">LIER_35966</name>
</gene>
<dbReference type="AlphaFoldDB" id="A0AAV3P0S0"/>
<name>A0AAV3P0S0_LITER</name>
<feature type="compositionally biased region" description="Polar residues" evidence="2">
    <location>
        <begin position="30"/>
        <end position="42"/>
    </location>
</feature>
<evidence type="ECO:0000256" key="1">
    <source>
        <dbReference type="PROSITE-ProRule" id="PRU00047"/>
    </source>
</evidence>
<sequence>MRKNNIFKASRVGVVMYCKLCGRPGHVSRSCPNKGSGRQSQLPPAVADAPQSSQPAAQTQPPQVRKKRRSRA</sequence>
<comment type="caution">
    <text evidence="4">The sequence shown here is derived from an EMBL/GenBank/DDBJ whole genome shotgun (WGS) entry which is preliminary data.</text>
</comment>
<proteinExistence type="predicted"/>
<feature type="region of interest" description="Disordered" evidence="2">
    <location>
        <begin position="27"/>
        <end position="72"/>
    </location>
</feature>
<keyword evidence="5" id="KW-1185">Reference proteome</keyword>
<evidence type="ECO:0000256" key="2">
    <source>
        <dbReference type="SAM" id="MobiDB-lite"/>
    </source>
</evidence>
<keyword evidence="1" id="KW-0862">Zinc</keyword>
<organism evidence="4 5">
    <name type="scientific">Lithospermum erythrorhizon</name>
    <name type="common">Purple gromwell</name>
    <name type="synonym">Lithospermum officinale var. erythrorhizon</name>
    <dbReference type="NCBI Taxonomy" id="34254"/>
    <lineage>
        <taxon>Eukaryota</taxon>
        <taxon>Viridiplantae</taxon>
        <taxon>Streptophyta</taxon>
        <taxon>Embryophyta</taxon>
        <taxon>Tracheophyta</taxon>
        <taxon>Spermatophyta</taxon>
        <taxon>Magnoliopsida</taxon>
        <taxon>eudicotyledons</taxon>
        <taxon>Gunneridae</taxon>
        <taxon>Pentapetalae</taxon>
        <taxon>asterids</taxon>
        <taxon>lamiids</taxon>
        <taxon>Boraginales</taxon>
        <taxon>Boraginaceae</taxon>
        <taxon>Boraginoideae</taxon>
        <taxon>Lithospermeae</taxon>
        <taxon>Lithospermum</taxon>
    </lineage>
</organism>
<dbReference type="Proteomes" id="UP001454036">
    <property type="component" value="Unassembled WGS sequence"/>
</dbReference>
<evidence type="ECO:0000259" key="3">
    <source>
        <dbReference type="PROSITE" id="PS50158"/>
    </source>
</evidence>
<feature type="domain" description="CCHC-type" evidence="3">
    <location>
        <begin position="18"/>
        <end position="33"/>
    </location>
</feature>
<dbReference type="InterPro" id="IPR036875">
    <property type="entry name" value="Znf_CCHC_sf"/>
</dbReference>
<evidence type="ECO:0000313" key="4">
    <source>
        <dbReference type="EMBL" id="GAA0144596.1"/>
    </source>
</evidence>
<evidence type="ECO:0000313" key="5">
    <source>
        <dbReference type="Proteomes" id="UP001454036"/>
    </source>
</evidence>
<feature type="compositionally biased region" description="Low complexity" evidence="2">
    <location>
        <begin position="43"/>
        <end position="63"/>
    </location>
</feature>
<dbReference type="GO" id="GO:0008270">
    <property type="term" value="F:zinc ion binding"/>
    <property type="evidence" value="ECO:0007669"/>
    <property type="project" value="UniProtKB-KW"/>
</dbReference>
<dbReference type="Pfam" id="PF00098">
    <property type="entry name" value="zf-CCHC"/>
    <property type="match status" value="1"/>
</dbReference>
<reference evidence="4 5" key="1">
    <citation type="submission" date="2024-01" db="EMBL/GenBank/DDBJ databases">
        <title>The complete chloroplast genome sequence of Lithospermum erythrorhizon: insights into the phylogenetic relationship among Boraginaceae species and the maternal lineages of purple gromwells.</title>
        <authorList>
            <person name="Okada T."/>
            <person name="Watanabe K."/>
        </authorList>
    </citation>
    <scope>NUCLEOTIDE SEQUENCE [LARGE SCALE GENOMIC DNA]</scope>
</reference>
<dbReference type="GO" id="GO:0003676">
    <property type="term" value="F:nucleic acid binding"/>
    <property type="evidence" value="ECO:0007669"/>
    <property type="project" value="InterPro"/>
</dbReference>
<keyword evidence="1" id="KW-0863">Zinc-finger</keyword>
<accession>A0AAV3P0S0</accession>
<dbReference type="EMBL" id="BAABME010016126">
    <property type="protein sequence ID" value="GAA0144596.1"/>
    <property type="molecule type" value="Genomic_DNA"/>
</dbReference>
<dbReference type="PROSITE" id="PS50158">
    <property type="entry name" value="ZF_CCHC"/>
    <property type="match status" value="1"/>
</dbReference>